<accession>A0ABY6A1G3</accession>
<reference evidence="4" key="1">
    <citation type="submission" date="2022-09" db="EMBL/GenBank/DDBJ databases">
        <title>Bacterial diversity in gut of crayfish and pufferfish.</title>
        <authorList>
            <person name="Huang Y."/>
        </authorList>
    </citation>
    <scope>NUCLEOTIDE SEQUENCE</scope>
    <source>
        <strain evidence="4">PR12</strain>
    </source>
</reference>
<evidence type="ECO:0000313" key="4">
    <source>
        <dbReference type="EMBL" id="UXC18106.1"/>
    </source>
</evidence>
<proteinExistence type="predicted"/>
<dbReference type="InterPro" id="IPR036390">
    <property type="entry name" value="WH_DNA-bd_sf"/>
</dbReference>
<dbReference type="PROSITE" id="PS51186">
    <property type="entry name" value="GNAT"/>
    <property type="match status" value="1"/>
</dbReference>
<dbReference type="Gene3D" id="3.40.630.30">
    <property type="match status" value="1"/>
</dbReference>
<dbReference type="Pfam" id="PF00583">
    <property type="entry name" value="Acetyltransf_1"/>
    <property type="match status" value="1"/>
</dbReference>
<dbReference type="InterPro" id="IPR000182">
    <property type="entry name" value="GNAT_dom"/>
</dbReference>
<name>A0ABY6A1G3_9BURK</name>
<keyword evidence="1" id="KW-0808">Transferase</keyword>
<dbReference type="PANTHER" id="PTHR13947">
    <property type="entry name" value="GNAT FAMILY N-ACETYLTRANSFERASE"/>
    <property type="match status" value="1"/>
</dbReference>
<evidence type="ECO:0000256" key="1">
    <source>
        <dbReference type="ARBA" id="ARBA00022679"/>
    </source>
</evidence>
<dbReference type="Gene3D" id="1.10.10.10">
    <property type="entry name" value="Winged helix-like DNA-binding domain superfamily/Winged helix DNA-binding domain"/>
    <property type="match status" value="1"/>
</dbReference>
<dbReference type="Proteomes" id="UP001058290">
    <property type="component" value="Chromosome"/>
</dbReference>
<keyword evidence="5" id="KW-1185">Reference proteome</keyword>
<evidence type="ECO:0000259" key="3">
    <source>
        <dbReference type="PROSITE" id="PS51186"/>
    </source>
</evidence>
<sequence>MAAATDTPLVNDIRSASRAMVRELGFMASTLAGTPYSASAVHALLEIDTHGQVTAAQLAEYLGLDKSSVSRMLAKLIANGELQEEPCADDARAKQLLLTAQGQRTVAGIHAYGQTQVRSALAQLNPSLQQSVAQGLMAYAQALQAHRLGSAAGQDSAATLATSSIQIHSGYRPGVIGRVTEMHAVFYARHWGFGAFFESKVASGLAEFSGRLGEPCNQIWTAVHNERIVGSVAIDGQDLGNNQAHLRWFILDDGCRGGGVGRQLLTQALAFCDQRGFASTELWTFQGLDAARKLYESLGFALVHEETGQQWGSAVVEQQFSRRRHGA</sequence>
<dbReference type="PROSITE" id="PS50995">
    <property type="entry name" value="HTH_MARR_2"/>
    <property type="match status" value="1"/>
</dbReference>
<dbReference type="InterPro" id="IPR050769">
    <property type="entry name" value="NAT_camello-type"/>
</dbReference>
<evidence type="ECO:0000313" key="5">
    <source>
        <dbReference type="Proteomes" id="UP001058290"/>
    </source>
</evidence>
<dbReference type="EMBL" id="CP104377">
    <property type="protein sequence ID" value="UXC18106.1"/>
    <property type="molecule type" value="Genomic_DNA"/>
</dbReference>
<dbReference type="CDD" id="cd04301">
    <property type="entry name" value="NAT_SF"/>
    <property type="match status" value="1"/>
</dbReference>
<feature type="domain" description="N-acetyltransferase" evidence="3">
    <location>
        <begin position="174"/>
        <end position="322"/>
    </location>
</feature>
<dbReference type="InterPro" id="IPR000835">
    <property type="entry name" value="HTH_MarR-typ"/>
</dbReference>
<dbReference type="InterPro" id="IPR016181">
    <property type="entry name" value="Acyl_CoA_acyltransferase"/>
</dbReference>
<dbReference type="InterPro" id="IPR036388">
    <property type="entry name" value="WH-like_DNA-bd_sf"/>
</dbReference>
<gene>
    <name evidence="4" type="ORF">N4T19_20835</name>
</gene>
<dbReference type="Pfam" id="PF12802">
    <property type="entry name" value="MarR_2"/>
    <property type="match status" value="1"/>
</dbReference>
<dbReference type="SUPFAM" id="SSF46785">
    <property type="entry name" value="Winged helix' DNA-binding domain"/>
    <property type="match status" value="1"/>
</dbReference>
<organism evidence="4 5">
    <name type="scientific">Comamonas squillarum</name>
    <dbReference type="NCBI Taxonomy" id="2977320"/>
    <lineage>
        <taxon>Bacteria</taxon>
        <taxon>Pseudomonadati</taxon>
        <taxon>Pseudomonadota</taxon>
        <taxon>Betaproteobacteria</taxon>
        <taxon>Burkholderiales</taxon>
        <taxon>Comamonadaceae</taxon>
        <taxon>Comamonas</taxon>
    </lineage>
</organism>
<dbReference type="SUPFAM" id="SSF55729">
    <property type="entry name" value="Acyl-CoA N-acyltransferases (Nat)"/>
    <property type="match status" value="1"/>
</dbReference>
<dbReference type="RefSeq" id="WP_260718922.1">
    <property type="nucleotide sequence ID" value="NZ_CP104377.1"/>
</dbReference>
<dbReference type="PRINTS" id="PR00598">
    <property type="entry name" value="HTHMARR"/>
</dbReference>
<evidence type="ECO:0000259" key="2">
    <source>
        <dbReference type="PROSITE" id="PS50995"/>
    </source>
</evidence>
<protein>
    <submittedName>
        <fullName evidence="4">Helix-turn-helix domain-containing GNAT family N-acetyltransferase</fullName>
    </submittedName>
</protein>
<dbReference type="SMART" id="SM00347">
    <property type="entry name" value="HTH_MARR"/>
    <property type="match status" value="1"/>
</dbReference>
<feature type="domain" description="HTH marR-type" evidence="2">
    <location>
        <begin position="6"/>
        <end position="142"/>
    </location>
</feature>
<dbReference type="PANTHER" id="PTHR13947:SF37">
    <property type="entry name" value="LD18367P"/>
    <property type="match status" value="1"/>
</dbReference>